<reference evidence="2 3" key="1">
    <citation type="submission" date="2021-05" db="EMBL/GenBank/DDBJ databases">
        <title>A Polyphasic approach of four new species of the genus Ohtaekwangia: Ohtaekwangia histidinii sp. nov., Ohtaekwangia cretensis sp. nov., Ohtaekwangia indiensis sp. nov., Ohtaekwangia reichenbachii sp. nov. from diverse environment.</title>
        <authorList>
            <person name="Octaviana S."/>
        </authorList>
    </citation>
    <scope>NUCLEOTIDE SEQUENCE [LARGE SCALE GENOMIC DNA]</scope>
    <source>
        <strain evidence="2 3">PWU20</strain>
    </source>
</reference>
<keyword evidence="1" id="KW-0812">Transmembrane</keyword>
<dbReference type="Proteomes" id="UP000772618">
    <property type="component" value="Unassembled WGS sequence"/>
</dbReference>
<keyword evidence="1" id="KW-0472">Membrane</keyword>
<name>A0ABS5VZ33_9BACT</name>
<keyword evidence="3" id="KW-1185">Reference proteome</keyword>
<evidence type="ECO:0000313" key="3">
    <source>
        <dbReference type="Proteomes" id="UP000772618"/>
    </source>
</evidence>
<evidence type="ECO:0000313" key="2">
    <source>
        <dbReference type="EMBL" id="MBT1706024.1"/>
    </source>
</evidence>
<feature type="transmembrane region" description="Helical" evidence="1">
    <location>
        <begin position="21"/>
        <end position="43"/>
    </location>
</feature>
<dbReference type="RefSeq" id="WP_254156712.1">
    <property type="nucleotide sequence ID" value="NZ_JAHESD010000079.1"/>
</dbReference>
<feature type="non-terminal residue" evidence="2">
    <location>
        <position position="1"/>
    </location>
</feature>
<comment type="caution">
    <text evidence="2">The sequence shown here is derived from an EMBL/GenBank/DDBJ whole genome shotgun (WGS) entry which is preliminary data.</text>
</comment>
<organism evidence="2 3">
    <name type="scientific">Chryseosolibacter indicus</name>
    <dbReference type="NCBI Taxonomy" id="2782351"/>
    <lineage>
        <taxon>Bacteria</taxon>
        <taxon>Pseudomonadati</taxon>
        <taxon>Bacteroidota</taxon>
        <taxon>Cytophagia</taxon>
        <taxon>Cytophagales</taxon>
        <taxon>Chryseotaleaceae</taxon>
        <taxon>Chryseosolibacter</taxon>
    </lineage>
</organism>
<gene>
    <name evidence="2" type="ORF">KK060_22220</name>
</gene>
<evidence type="ECO:0008006" key="4">
    <source>
        <dbReference type="Google" id="ProtNLM"/>
    </source>
</evidence>
<feature type="transmembrane region" description="Helical" evidence="1">
    <location>
        <begin position="103"/>
        <end position="122"/>
    </location>
</feature>
<accession>A0ABS5VZ33</accession>
<proteinExistence type="predicted"/>
<keyword evidence="1" id="KW-1133">Transmembrane helix</keyword>
<feature type="transmembrane region" description="Helical" evidence="1">
    <location>
        <begin position="134"/>
        <end position="154"/>
    </location>
</feature>
<dbReference type="EMBL" id="JAHESD010000079">
    <property type="protein sequence ID" value="MBT1706024.1"/>
    <property type="molecule type" value="Genomic_DNA"/>
</dbReference>
<protein>
    <recommendedName>
        <fullName evidence="4">Preprotein translocase subunit SecY</fullName>
    </recommendedName>
</protein>
<evidence type="ECO:0000256" key="1">
    <source>
        <dbReference type="SAM" id="Phobius"/>
    </source>
</evidence>
<sequence>VNTSAKELMERGEAHLRKVRAGQWGTIVIISLLIIVLITYFIFMKSYLMNGLTIGLTLMIVVMIARVVLEWISARRFVKIRPDSSLAEFSARMQGYYAWRKKIHTVFIPTIYILYVIGFTLLLPAFKTNLSHSMYLYCVISGYGFLTLFAFLLVRILKKEMKLLEFLKGFN</sequence>
<feature type="transmembrane region" description="Helical" evidence="1">
    <location>
        <begin position="49"/>
        <end position="69"/>
    </location>
</feature>